<dbReference type="SMART" id="SM00369">
    <property type="entry name" value="LRR_TYP"/>
    <property type="match status" value="6"/>
</dbReference>
<dbReference type="Pfam" id="PF00560">
    <property type="entry name" value="LRR_1"/>
    <property type="match status" value="5"/>
</dbReference>
<dbReference type="Proteomes" id="UP000326396">
    <property type="component" value="Linkage Group LG8"/>
</dbReference>
<keyword evidence="12" id="KW-0677">Repeat</keyword>
<dbReference type="Gene3D" id="3.30.200.20">
    <property type="entry name" value="Phosphorylase Kinase, domain 1"/>
    <property type="match status" value="1"/>
</dbReference>
<feature type="domain" description="Protein kinase" evidence="24">
    <location>
        <begin position="683"/>
        <end position="989"/>
    </location>
</feature>
<keyword evidence="6" id="KW-0723">Serine/threonine-protein kinase</keyword>
<dbReference type="PROSITE" id="PS50011">
    <property type="entry name" value="PROTEIN_KINASE_DOM"/>
    <property type="match status" value="1"/>
</dbReference>
<evidence type="ECO:0000313" key="26">
    <source>
        <dbReference type="Proteomes" id="UP000326396"/>
    </source>
</evidence>
<dbReference type="PANTHER" id="PTHR27008">
    <property type="entry name" value="OS04G0122200 PROTEIN"/>
    <property type="match status" value="1"/>
</dbReference>
<dbReference type="InterPro" id="IPR055414">
    <property type="entry name" value="LRR_R13L4/SHOC2-like"/>
</dbReference>
<dbReference type="AlphaFoldDB" id="A0A5N6LSX1"/>
<dbReference type="OrthoDB" id="676979at2759"/>
<feature type="transmembrane region" description="Helical" evidence="23">
    <location>
        <begin position="15"/>
        <end position="34"/>
    </location>
</feature>
<comment type="similarity">
    <text evidence="3">Belongs to the protein kinase superfamily. Ser/Thr protein kinase family.</text>
</comment>
<evidence type="ECO:0000256" key="23">
    <source>
        <dbReference type="SAM" id="Phobius"/>
    </source>
</evidence>
<accession>A0A5N6LSX1</accession>
<evidence type="ECO:0000256" key="15">
    <source>
        <dbReference type="ARBA" id="ARBA00022840"/>
    </source>
</evidence>
<evidence type="ECO:0000256" key="6">
    <source>
        <dbReference type="ARBA" id="ARBA00022527"/>
    </source>
</evidence>
<protein>
    <recommendedName>
        <fullName evidence="4">non-specific serine/threonine protein kinase</fullName>
        <ecNumber evidence="4">2.7.11.1</ecNumber>
    </recommendedName>
</protein>
<feature type="transmembrane region" description="Helical" evidence="23">
    <location>
        <begin position="621"/>
        <end position="649"/>
    </location>
</feature>
<keyword evidence="9" id="KW-0808">Transferase</keyword>
<evidence type="ECO:0000256" key="3">
    <source>
        <dbReference type="ARBA" id="ARBA00008684"/>
    </source>
</evidence>
<dbReference type="SUPFAM" id="SSF52047">
    <property type="entry name" value="RNI-like"/>
    <property type="match status" value="1"/>
</dbReference>
<evidence type="ECO:0000313" key="25">
    <source>
        <dbReference type="EMBL" id="KAD2804661.1"/>
    </source>
</evidence>
<keyword evidence="8" id="KW-0433">Leucine-rich repeat</keyword>
<keyword evidence="18" id="KW-0675">Receptor</keyword>
<dbReference type="GO" id="GO:0005886">
    <property type="term" value="C:plasma membrane"/>
    <property type="evidence" value="ECO:0007669"/>
    <property type="project" value="UniProtKB-SubCell"/>
</dbReference>
<dbReference type="SUPFAM" id="SSF52058">
    <property type="entry name" value="L domain-like"/>
    <property type="match status" value="1"/>
</dbReference>
<keyword evidence="16 23" id="KW-1133">Transmembrane helix</keyword>
<dbReference type="Pfam" id="PF13855">
    <property type="entry name" value="LRR_8"/>
    <property type="match status" value="1"/>
</dbReference>
<dbReference type="PANTHER" id="PTHR27008:SF596">
    <property type="entry name" value="OS02G0215500 PROTEIN"/>
    <property type="match status" value="1"/>
</dbReference>
<evidence type="ECO:0000256" key="18">
    <source>
        <dbReference type="ARBA" id="ARBA00023170"/>
    </source>
</evidence>
<name>A0A5N6LSX1_9ASTR</name>
<keyword evidence="7" id="KW-0597">Phosphoprotein</keyword>
<dbReference type="EC" id="2.7.11.1" evidence="4"/>
<evidence type="ECO:0000256" key="14">
    <source>
        <dbReference type="ARBA" id="ARBA00022777"/>
    </source>
</evidence>
<dbReference type="InterPro" id="IPR032675">
    <property type="entry name" value="LRR_dom_sf"/>
</dbReference>
<sequence>MEVTLFLFVHRQTKLLLFIIWLQIAVIIAILPTAELMATGTNNTIDQDALLAIKSLIKDNPQGVTSSWNDSLHFCQWQGVTCSTRHRRVSGLNLSSSGLEGSLSPWIGNMSFLRYIMLQNNSFNGEIPTQLGRLSRLQELLLANNSFDSNIPSSLSNCSNLQFLHLGGNKLVGRIPNEFGSLKMLKLFVIHRNILTGGIPSFIGNFTLLETFSLGGCHLGGIIPDVFHRLKNLKRLALPENELVGTIPASVYNLSMLESLFLDDNQLHGTLDTNLFLLQPRLQEISLPDNQFTGSLDASIFNSTELRTLDVSRNNLSGKLVIHSPNICQFVEMSLGFNNFGSMEGDDMSFIDTLSNCSLLEKLDVGDNSLRGNLPKSLEYRSRKLYFLSFASNSISGNLPSSIGNLSGLTTLSLSDNQFIGTIPESIGRLQNLVKLELKGNSFTGNIPGTIGNLSSLIELHMGMNTINGTIPSSLGDCKKLLGLTVEQNQLSGSIPRNIFELSSLSVILDLGGNHLSGDLPDFGNGLKNLNELILADNQLSGELPSSIGSCISLQKLDIGGNFFHGSLPSSMGSLRALQNLDVSCNNFTGQIPGFLETLSLDNLNLSFNDLRAYSKGINKLSLAVILAITLAVVLFCAAMVSFVFFYCLKRKDKHAHDTSNSISATHMTKVSYKKLYNATQGFSVNNVIGKGSFASVYRGDLGLDGGIVAVKVLNLQHRGGSKSFISECKALCNARHRNLVKVITCCSSCDFEGKEFKALVYEFMPNGSLDKWLHWNDRKENMQKELLPLGLLQRVCIALDVAYAIDYLHNHNGGTIVHCDLKPSNILLDEDMVAHVGDFGLSKILQSEPVNTYDSSSIGVRGTIGYAPPEYGIGGKVSRSGDIYSYGILLLEMVTCKRPTDPMFKEALNLHKYASKAMGDHLLEICDPIILRNDCSDPAQFTKNKGEETVSMRKEACLRLMLELGVACSMELPQYRIDIRSVIKELHLIKDVMLDTSTC</sequence>
<keyword evidence="10 23" id="KW-0812">Transmembrane</keyword>
<dbReference type="Gene3D" id="3.80.10.10">
    <property type="entry name" value="Ribonuclease Inhibitor"/>
    <property type="match status" value="3"/>
</dbReference>
<dbReference type="GO" id="GO:0051707">
    <property type="term" value="P:response to other organism"/>
    <property type="evidence" value="ECO:0007669"/>
    <property type="project" value="UniProtKB-ARBA"/>
</dbReference>
<dbReference type="GO" id="GO:0006952">
    <property type="term" value="P:defense response"/>
    <property type="evidence" value="ECO:0007669"/>
    <property type="project" value="UniProtKB-ARBA"/>
</dbReference>
<evidence type="ECO:0000256" key="4">
    <source>
        <dbReference type="ARBA" id="ARBA00012513"/>
    </source>
</evidence>
<proteinExistence type="inferred from homology"/>
<keyword evidence="13 22" id="KW-0547">Nucleotide-binding</keyword>
<evidence type="ECO:0000256" key="9">
    <source>
        <dbReference type="ARBA" id="ARBA00022679"/>
    </source>
</evidence>
<evidence type="ECO:0000256" key="20">
    <source>
        <dbReference type="ARBA" id="ARBA00047899"/>
    </source>
</evidence>
<keyword evidence="17 23" id="KW-0472">Membrane</keyword>
<evidence type="ECO:0000256" key="22">
    <source>
        <dbReference type="PROSITE-ProRule" id="PRU10141"/>
    </source>
</evidence>
<dbReference type="PROSITE" id="PS00108">
    <property type="entry name" value="PROTEIN_KINASE_ST"/>
    <property type="match status" value="1"/>
</dbReference>
<evidence type="ECO:0000256" key="5">
    <source>
        <dbReference type="ARBA" id="ARBA00022475"/>
    </source>
</evidence>
<feature type="binding site" evidence="22">
    <location>
        <position position="712"/>
    </location>
    <ligand>
        <name>ATP</name>
        <dbReference type="ChEBI" id="CHEBI:30616"/>
    </ligand>
</feature>
<comment type="catalytic activity">
    <reaction evidence="20">
        <text>L-threonyl-[protein] + ATP = O-phospho-L-threonyl-[protein] + ADP + H(+)</text>
        <dbReference type="Rhea" id="RHEA:46608"/>
        <dbReference type="Rhea" id="RHEA-COMP:11060"/>
        <dbReference type="Rhea" id="RHEA-COMP:11605"/>
        <dbReference type="ChEBI" id="CHEBI:15378"/>
        <dbReference type="ChEBI" id="CHEBI:30013"/>
        <dbReference type="ChEBI" id="CHEBI:30616"/>
        <dbReference type="ChEBI" id="CHEBI:61977"/>
        <dbReference type="ChEBI" id="CHEBI:456216"/>
        <dbReference type="EC" id="2.7.11.1"/>
    </reaction>
</comment>
<evidence type="ECO:0000256" key="16">
    <source>
        <dbReference type="ARBA" id="ARBA00022989"/>
    </source>
</evidence>
<dbReference type="InterPro" id="IPR000719">
    <property type="entry name" value="Prot_kinase_dom"/>
</dbReference>
<dbReference type="Pfam" id="PF00069">
    <property type="entry name" value="Pkinase"/>
    <property type="match status" value="1"/>
</dbReference>
<keyword evidence="14" id="KW-0418">Kinase</keyword>
<evidence type="ECO:0000256" key="1">
    <source>
        <dbReference type="ARBA" id="ARBA00004162"/>
    </source>
</evidence>
<evidence type="ECO:0000259" key="24">
    <source>
        <dbReference type="PROSITE" id="PS50011"/>
    </source>
</evidence>
<dbReference type="FunFam" id="3.80.10.10:FF:000288">
    <property type="entry name" value="LRR receptor-like serine/threonine-protein kinase EFR"/>
    <property type="match status" value="1"/>
</dbReference>
<dbReference type="Pfam" id="PF08263">
    <property type="entry name" value="LRRNT_2"/>
    <property type="match status" value="1"/>
</dbReference>
<dbReference type="GO" id="GO:0004674">
    <property type="term" value="F:protein serine/threonine kinase activity"/>
    <property type="evidence" value="ECO:0007669"/>
    <property type="project" value="UniProtKB-KW"/>
</dbReference>
<dbReference type="EMBL" id="SZYD01000018">
    <property type="protein sequence ID" value="KAD2804661.1"/>
    <property type="molecule type" value="Genomic_DNA"/>
</dbReference>
<evidence type="ECO:0000256" key="11">
    <source>
        <dbReference type="ARBA" id="ARBA00022729"/>
    </source>
</evidence>
<keyword evidence="15 22" id="KW-0067">ATP-binding</keyword>
<dbReference type="InterPro" id="IPR051809">
    <property type="entry name" value="Plant_receptor-like_S/T_kinase"/>
</dbReference>
<evidence type="ECO:0000256" key="17">
    <source>
        <dbReference type="ARBA" id="ARBA00023136"/>
    </source>
</evidence>
<evidence type="ECO:0000256" key="7">
    <source>
        <dbReference type="ARBA" id="ARBA00022553"/>
    </source>
</evidence>
<organism evidence="25 26">
    <name type="scientific">Mikania micrantha</name>
    <name type="common">bitter vine</name>
    <dbReference type="NCBI Taxonomy" id="192012"/>
    <lineage>
        <taxon>Eukaryota</taxon>
        <taxon>Viridiplantae</taxon>
        <taxon>Streptophyta</taxon>
        <taxon>Embryophyta</taxon>
        <taxon>Tracheophyta</taxon>
        <taxon>Spermatophyta</taxon>
        <taxon>Magnoliopsida</taxon>
        <taxon>eudicotyledons</taxon>
        <taxon>Gunneridae</taxon>
        <taxon>Pentapetalae</taxon>
        <taxon>asterids</taxon>
        <taxon>campanulids</taxon>
        <taxon>Asterales</taxon>
        <taxon>Asteraceae</taxon>
        <taxon>Asteroideae</taxon>
        <taxon>Heliantheae alliance</taxon>
        <taxon>Eupatorieae</taxon>
        <taxon>Mikania</taxon>
    </lineage>
</organism>
<comment type="caution">
    <text evidence="25">The sequence shown here is derived from an EMBL/GenBank/DDBJ whole genome shotgun (WGS) entry which is preliminary data.</text>
</comment>
<dbReference type="PROSITE" id="PS00107">
    <property type="entry name" value="PROTEIN_KINASE_ATP"/>
    <property type="match status" value="1"/>
</dbReference>
<dbReference type="GO" id="GO:0005524">
    <property type="term" value="F:ATP binding"/>
    <property type="evidence" value="ECO:0007669"/>
    <property type="project" value="UniProtKB-UniRule"/>
</dbReference>
<dbReference type="InterPro" id="IPR017441">
    <property type="entry name" value="Protein_kinase_ATP_BS"/>
</dbReference>
<evidence type="ECO:0000256" key="10">
    <source>
        <dbReference type="ARBA" id="ARBA00022692"/>
    </source>
</evidence>
<dbReference type="FunFam" id="3.80.10.10:FF:000041">
    <property type="entry name" value="LRR receptor-like serine/threonine-protein kinase ERECTA"/>
    <property type="match status" value="1"/>
</dbReference>
<dbReference type="InterPro" id="IPR011009">
    <property type="entry name" value="Kinase-like_dom_sf"/>
</dbReference>
<dbReference type="Gene3D" id="1.10.510.10">
    <property type="entry name" value="Transferase(Phosphotransferase) domain 1"/>
    <property type="match status" value="1"/>
</dbReference>
<evidence type="ECO:0000256" key="19">
    <source>
        <dbReference type="ARBA" id="ARBA00023180"/>
    </source>
</evidence>
<keyword evidence="19" id="KW-0325">Glycoprotein</keyword>
<gene>
    <name evidence="25" type="ORF">E3N88_38038</name>
</gene>
<evidence type="ECO:0000256" key="2">
    <source>
        <dbReference type="ARBA" id="ARBA00004479"/>
    </source>
</evidence>
<reference evidence="25 26" key="1">
    <citation type="submission" date="2019-05" db="EMBL/GenBank/DDBJ databases">
        <title>Mikania micrantha, genome provides insights into the molecular mechanism of rapid growth.</title>
        <authorList>
            <person name="Liu B."/>
        </authorList>
    </citation>
    <scope>NUCLEOTIDE SEQUENCE [LARGE SCALE GENOMIC DNA]</scope>
    <source>
        <strain evidence="25">NLD-2019</strain>
        <tissue evidence="25">Leaf</tissue>
    </source>
</reference>
<dbReference type="InterPro" id="IPR013210">
    <property type="entry name" value="LRR_N_plant-typ"/>
</dbReference>
<keyword evidence="11" id="KW-0732">Signal</keyword>
<dbReference type="FunFam" id="1.10.510.10:FF:000358">
    <property type="entry name" value="Putative leucine-rich repeat receptor-like serine/threonine-protein kinase"/>
    <property type="match status" value="1"/>
</dbReference>
<dbReference type="FunFam" id="3.80.10.10:FF:000101">
    <property type="entry name" value="LRR receptor-like serine/threonine-protein kinase ERECTA"/>
    <property type="match status" value="1"/>
</dbReference>
<dbReference type="InterPro" id="IPR008271">
    <property type="entry name" value="Ser/Thr_kinase_AS"/>
</dbReference>
<dbReference type="FunFam" id="3.30.200.20:FF:000432">
    <property type="entry name" value="LRR receptor-like serine/threonine-protein kinase EFR"/>
    <property type="match status" value="1"/>
</dbReference>
<evidence type="ECO:0000256" key="8">
    <source>
        <dbReference type="ARBA" id="ARBA00022614"/>
    </source>
</evidence>
<keyword evidence="5" id="KW-1003">Cell membrane</keyword>
<dbReference type="SUPFAM" id="SSF56112">
    <property type="entry name" value="Protein kinase-like (PK-like)"/>
    <property type="match status" value="1"/>
</dbReference>
<dbReference type="InterPro" id="IPR001611">
    <property type="entry name" value="Leu-rich_rpt"/>
</dbReference>
<evidence type="ECO:0000256" key="21">
    <source>
        <dbReference type="ARBA" id="ARBA00048679"/>
    </source>
</evidence>
<comment type="catalytic activity">
    <reaction evidence="21">
        <text>L-seryl-[protein] + ATP = O-phospho-L-seryl-[protein] + ADP + H(+)</text>
        <dbReference type="Rhea" id="RHEA:17989"/>
        <dbReference type="Rhea" id="RHEA-COMP:9863"/>
        <dbReference type="Rhea" id="RHEA-COMP:11604"/>
        <dbReference type="ChEBI" id="CHEBI:15378"/>
        <dbReference type="ChEBI" id="CHEBI:29999"/>
        <dbReference type="ChEBI" id="CHEBI:30616"/>
        <dbReference type="ChEBI" id="CHEBI:83421"/>
        <dbReference type="ChEBI" id="CHEBI:456216"/>
        <dbReference type="EC" id="2.7.11.1"/>
    </reaction>
</comment>
<dbReference type="InterPro" id="IPR003591">
    <property type="entry name" value="Leu-rich_rpt_typical-subtyp"/>
</dbReference>
<evidence type="ECO:0000256" key="13">
    <source>
        <dbReference type="ARBA" id="ARBA00022741"/>
    </source>
</evidence>
<comment type="subcellular location">
    <subcellularLocation>
        <location evidence="1">Cell membrane</location>
        <topology evidence="1">Single-pass membrane protein</topology>
    </subcellularLocation>
    <subcellularLocation>
        <location evidence="2">Membrane</location>
        <topology evidence="2">Single-pass type I membrane protein</topology>
    </subcellularLocation>
</comment>
<dbReference type="Pfam" id="PF23598">
    <property type="entry name" value="LRR_14"/>
    <property type="match status" value="1"/>
</dbReference>
<dbReference type="SMART" id="SM00220">
    <property type="entry name" value="S_TKc"/>
    <property type="match status" value="1"/>
</dbReference>
<evidence type="ECO:0000256" key="12">
    <source>
        <dbReference type="ARBA" id="ARBA00022737"/>
    </source>
</evidence>
<keyword evidence="26" id="KW-1185">Reference proteome</keyword>